<gene>
    <name evidence="6" type="ORF">NQ318_013665</name>
</gene>
<evidence type="ECO:0000256" key="2">
    <source>
        <dbReference type="ARBA" id="ARBA00011166"/>
    </source>
</evidence>
<comment type="subunit">
    <text evidence="2">Component of the conserved oligomeric Golgi complex which is composed of eight different subunits and is required for normal Golgi morphology and localization.</text>
</comment>
<keyword evidence="7" id="KW-1185">Reference proteome</keyword>
<evidence type="ECO:0000313" key="6">
    <source>
        <dbReference type="EMBL" id="KAJ8944254.1"/>
    </source>
</evidence>
<dbReference type="PANTHER" id="PTHR21506:SF0">
    <property type="entry name" value="CONSERVED OLIGOMERIC GOLGI COMPLEX SUBUNIT 6"/>
    <property type="match status" value="1"/>
</dbReference>
<dbReference type="EMBL" id="JAPWTK010000261">
    <property type="protein sequence ID" value="KAJ8944254.1"/>
    <property type="molecule type" value="Genomic_DNA"/>
</dbReference>
<sequence>MVVEQPHVLSKRLSKILEARFENEQETLEALKQLSSFYKENTLQARRNLRSQIEKRSLDINRDFLASFLEVKETFDLVYNDVEEMSKSIKEMTHRLQNSKTQTKQLLQQTNVLQGAKERNATEHEISTAFLKNFQLVSTNLLPVQERQ</sequence>
<keyword evidence="4" id="KW-0175">Coiled coil</keyword>
<protein>
    <recommendedName>
        <fullName evidence="3">Conserved oligomeric Golgi complex subunit 6</fullName>
        <shortName evidence="3">COG complex subunit 6</shortName>
    </recommendedName>
    <alternativeName>
        <fullName evidence="3">Component of oligomeric Golgi complex 6</fullName>
    </alternativeName>
</protein>
<reference evidence="6" key="1">
    <citation type="journal article" date="2023" name="Insect Mol. Biol.">
        <title>Genome sequencing provides insights into the evolution of gene families encoding plant cell wall-degrading enzymes in longhorned beetles.</title>
        <authorList>
            <person name="Shin N.R."/>
            <person name="Okamura Y."/>
            <person name="Kirsch R."/>
            <person name="Pauchet Y."/>
        </authorList>
    </citation>
    <scope>NUCLEOTIDE SEQUENCE</scope>
    <source>
        <strain evidence="6">AMC_N1</strain>
    </source>
</reference>
<feature type="coiled-coil region" evidence="4">
    <location>
        <begin position="82"/>
        <end position="109"/>
    </location>
</feature>
<comment type="similarity">
    <text evidence="3">Belongs to the COG6 family.</text>
</comment>
<dbReference type="AlphaFoldDB" id="A0AAV8XZB5"/>
<evidence type="ECO:0000256" key="3">
    <source>
        <dbReference type="RuleBase" id="RU365075"/>
    </source>
</evidence>
<dbReference type="GO" id="GO:0000139">
    <property type="term" value="C:Golgi membrane"/>
    <property type="evidence" value="ECO:0007669"/>
    <property type="project" value="UniProtKB-SubCell"/>
</dbReference>
<accession>A0AAV8XZB5</accession>
<dbReference type="PANTHER" id="PTHR21506">
    <property type="entry name" value="COMPONENT OF OLIGOMERIC GOLGI COMPLEX 6"/>
    <property type="match status" value="1"/>
</dbReference>
<comment type="subcellular location">
    <subcellularLocation>
        <location evidence="3">Golgi apparatus membrane</location>
        <topology evidence="3">Peripheral membrane protein</topology>
    </subcellularLocation>
</comment>
<evidence type="ECO:0000313" key="7">
    <source>
        <dbReference type="Proteomes" id="UP001162162"/>
    </source>
</evidence>
<evidence type="ECO:0000256" key="1">
    <source>
        <dbReference type="ARBA" id="ARBA00003627"/>
    </source>
</evidence>
<evidence type="ECO:0000259" key="5">
    <source>
        <dbReference type="Pfam" id="PF06419"/>
    </source>
</evidence>
<proteinExistence type="inferred from homology"/>
<dbReference type="GO" id="GO:0015031">
    <property type="term" value="P:protein transport"/>
    <property type="evidence" value="ECO:0007669"/>
    <property type="project" value="UniProtKB-KW"/>
</dbReference>
<dbReference type="Pfam" id="PF06419">
    <property type="entry name" value="COG6_N"/>
    <property type="match status" value="1"/>
</dbReference>
<keyword evidence="3" id="KW-0333">Golgi apparatus</keyword>
<feature type="coiled-coil region" evidence="4">
    <location>
        <begin position="14"/>
        <end position="41"/>
    </location>
</feature>
<keyword evidence="3" id="KW-0472">Membrane</keyword>
<keyword evidence="3" id="KW-0653">Protein transport</keyword>
<comment type="function">
    <text evidence="1 3">Required for normal Golgi function.</text>
</comment>
<evidence type="ECO:0000256" key="4">
    <source>
        <dbReference type="SAM" id="Coils"/>
    </source>
</evidence>
<name>A0AAV8XZB5_9CUCU</name>
<comment type="caution">
    <text evidence="6">The sequence shown here is derived from an EMBL/GenBank/DDBJ whole genome shotgun (WGS) entry which is preliminary data.</text>
</comment>
<dbReference type="GO" id="GO:0017119">
    <property type="term" value="C:Golgi transport complex"/>
    <property type="evidence" value="ECO:0007669"/>
    <property type="project" value="UniProtKB-UniRule"/>
</dbReference>
<feature type="domain" description="Conserved oligomeric complex COG6 N-terminal" evidence="5">
    <location>
        <begin position="34"/>
        <end position="137"/>
    </location>
</feature>
<dbReference type="Proteomes" id="UP001162162">
    <property type="component" value="Unassembled WGS sequence"/>
</dbReference>
<keyword evidence="3" id="KW-0813">Transport</keyword>
<dbReference type="InterPro" id="IPR010490">
    <property type="entry name" value="COG6"/>
</dbReference>
<dbReference type="InterPro" id="IPR048368">
    <property type="entry name" value="COG6_N"/>
</dbReference>
<dbReference type="GO" id="GO:0006891">
    <property type="term" value="P:intra-Golgi vesicle-mediated transport"/>
    <property type="evidence" value="ECO:0007669"/>
    <property type="project" value="UniProtKB-UniRule"/>
</dbReference>
<organism evidence="6 7">
    <name type="scientific">Aromia moschata</name>
    <dbReference type="NCBI Taxonomy" id="1265417"/>
    <lineage>
        <taxon>Eukaryota</taxon>
        <taxon>Metazoa</taxon>
        <taxon>Ecdysozoa</taxon>
        <taxon>Arthropoda</taxon>
        <taxon>Hexapoda</taxon>
        <taxon>Insecta</taxon>
        <taxon>Pterygota</taxon>
        <taxon>Neoptera</taxon>
        <taxon>Endopterygota</taxon>
        <taxon>Coleoptera</taxon>
        <taxon>Polyphaga</taxon>
        <taxon>Cucujiformia</taxon>
        <taxon>Chrysomeloidea</taxon>
        <taxon>Cerambycidae</taxon>
        <taxon>Cerambycinae</taxon>
        <taxon>Callichromatini</taxon>
        <taxon>Aromia</taxon>
    </lineage>
</organism>